<feature type="chain" id="PRO_5011652917" evidence="1">
    <location>
        <begin position="23"/>
        <end position="183"/>
    </location>
</feature>
<reference evidence="2 3" key="1">
    <citation type="submission" date="2016-10" db="EMBL/GenBank/DDBJ databases">
        <authorList>
            <person name="de Groot N.N."/>
        </authorList>
    </citation>
    <scope>NUCLEOTIDE SEQUENCE [LARGE SCALE GENOMIC DNA]</scope>
    <source>
        <strain evidence="2 3">CGMCC 1.11030</strain>
    </source>
</reference>
<protein>
    <submittedName>
        <fullName evidence="2">Uncharacterized protein</fullName>
    </submittedName>
</protein>
<evidence type="ECO:0000313" key="2">
    <source>
        <dbReference type="EMBL" id="SFI62074.1"/>
    </source>
</evidence>
<dbReference type="EMBL" id="FOQH01000008">
    <property type="protein sequence ID" value="SFI62074.1"/>
    <property type="molecule type" value="Genomic_DNA"/>
</dbReference>
<dbReference type="OrthoDB" id="7873034at2"/>
<proteinExistence type="predicted"/>
<keyword evidence="1" id="KW-0732">Signal</keyword>
<sequence length="183" mass="18859">MIPSRTSALFALLLAAPLAVSAASGPAQPMPEGEALAGPVPAAAYISRDGLDWAWAAPVPAPLAGLDLERTAPEGWRLPTDAELASAPAPGDFVFPGANVPLDGEDRASGARFLMPGPGLEGAAACAAPWFGAWRHCDWVDGEGVFGQAWAGREGQSRFSEQLMVRDSRLPVLPMAALAAPHG</sequence>
<accession>A0A1I3JPJ5</accession>
<name>A0A1I3JPJ5_9RHOB</name>
<dbReference type="AlphaFoldDB" id="A0A1I3JPJ5"/>
<feature type="signal peptide" evidence="1">
    <location>
        <begin position="1"/>
        <end position="22"/>
    </location>
</feature>
<evidence type="ECO:0000256" key="1">
    <source>
        <dbReference type="SAM" id="SignalP"/>
    </source>
</evidence>
<organism evidence="2 3">
    <name type="scientific">Albimonas pacifica</name>
    <dbReference type="NCBI Taxonomy" id="1114924"/>
    <lineage>
        <taxon>Bacteria</taxon>
        <taxon>Pseudomonadati</taxon>
        <taxon>Pseudomonadota</taxon>
        <taxon>Alphaproteobacteria</taxon>
        <taxon>Rhodobacterales</taxon>
        <taxon>Paracoccaceae</taxon>
        <taxon>Albimonas</taxon>
    </lineage>
</organism>
<gene>
    <name evidence="2" type="ORF">SAMN05216258_10894</name>
</gene>
<keyword evidence="3" id="KW-1185">Reference proteome</keyword>
<dbReference type="RefSeq" id="WP_092861733.1">
    <property type="nucleotide sequence ID" value="NZ_FOQH01000008.1"/>
</dbReference>
<evidence type="ECO:0000313" key="3">
    <source>
        <dbReference type="Proteomes" id="UP000199377"/>
    </source>
</evidence>
<dbReference type="Proteomes" id="UP000199377">
    <property type="component" value="Unassembled WGS sequence"/>
</dbReference>